<proteinExistence type="predicted"/>
<evidence type="ECO:0000313" key="2">
    <source>
        <dbReference type="EMBL" id="TYR98044.1"/>
    </source>
</evidence>
<feature type="transmembrane region" description="Helical" evidence="1">
    <location>
        <begin position="87"/>
        <end position="106"/>
    </location>
</feature>
<dbReference type="Proteomes" id="UP000325182">
    <property type="component" value="Unassembled WGS sequence"/>
</dbReference>
<reference evidence="2 3" key="1">
    <citation type="submission" date="2019-08" db="EMBL/GenBank/DDBJ databases">
        <title>Bacillus genomes from the desert of Cuatro Cienegas, Coahuila.</title>
        <authorList>
            <person name="Olmedo-Alvarez G."/>
        </authorList>
    </citation>
    <scope>NUCLEOTIDE SEQUENCE [LARGE SCALE GENOMIC DNA]</scope>
    <source>
        <strain evidence="2 3">CH128b_4D</strain>
    </source>
</reference>
<keyword evidence="2" id="KW-0131">Cell cycle</keyword>
<evidence type="ECO:0000313" key="3">
    <source>
        <dbReference type="Proteomes" id="UP000325182"/>
    </source>
</evidence>
<keyword evidence="1" id="KW-1133">Transmembrane helix</keyword>
<accession>A0A5D4M7Z7</accession>
<keyword evidence="1" id="KW-0472">Membrane</keyword>
<keyword evidence="1" id="KW-0812">Transmembrane</keyword>
<name>A0A5D4M7Z7_9BACI</name>
<dbReference type="GO" id="GO:0051301">
    <property type="term" value="P:cell division"/>
    <property type="evidence" value="ECO:0007669"/>
    <property type="project" value="UniProtKB-KW"/>
</dbReference>
<sequence>MKVFSKIIEFLNKQKNKDLWGNRNKDLSQDEKEYLDRIPTQNPYGIAGLFLSGITFMFPQFGISFITLIFCIITYFTFDKETEDNPWIFFIGIILSLLGINMFILGESPPLL</sequence>
<dbReference type="AlphaFoldDB" id="A0A5D4M7Z7"/>
<evidence type="ECO:0000256" key="1">
    <source>
        <dbReference type="SAM" id="Phobius"/>
    </source>
</evidence>
<keyword evidence="2" id="KW-0132">Cell division</keyword>
<dbReference type="RefSeq" id="WP_148954609.1">
    <property type="nucleotide sequence ID" value="NZ_VTEG01000014.1"/>
</dbReference>
<gene>
    <name evidence="2" type="ORF">FZC84_16815</name>
</gene>
<comment type="caution">
    <text evidence="2">The sequence shown here is derived from an EMBL/GenBank/DDBJ whole genome shotgun (WGS) entry which is preliminary data.</text>
</comment>
<dbReference type="EMBL" id="VTEG01000014">
    <property type="protein sequence ID" value="TYR98044.1"/>
    <property type="molecule type" value="Genomic_DNA"/>
</dbReference>
<protein>
    <submittedName>
        <fullName evidence="2">Cell division protein FtsK</fullName>
    </submittedName>
</protein>
<organism evidence="2 3">
    <name type="scientific">Rossellomorea vietnamensis</name>
    <dbReference type="NCBI Taxonomy" id="218284"/>
    <lineage>
        <taxon>Bacteria</taxon>
        <taxon>Bacillati</taxon>
        <taxon>Bacillota</taxon>
        <taxon>Bacilli</taxon>
        <taxon>Bacillales</taxon>
        <taxon>Bacillaceae</taxon>
        <taxon>Rossellomorea</taxon>
    </lineage>
</organism>
<feature type="transmembrane region" description="Helical" evidence="1">
    <location>
        <begin position="44"/>
        <end position="75"/>
    </location>
</feature>